<dbReference type="Proteomes" id="UP001324427">
    <property type="component" value="Unassembled WGS sequence"/>
</dbReference>
<evidence type="ECO:0000313" key="3">
    <source>
        <dbReference type="Proteomes" id="UP001324427"/>
    </source>
</evidence>
<dbReference type="EMBL" id="JAVFHQ010000013">
    <property type="protein sequence ID" value="KAK4546942.1"/>
    <property type="molecule type" value="Genomic_DNA"/>
</dbReference>
<sequence>MPLKQCCATGSLHTGTPTGRIEKLHGLDCYVADAPNGQPKGIVIIITDAFGWKLPNNRILADQYAKRINAQVLMPDFLNGVELPADLMISFKAMSATGFWNQLYKFGHALYLARYFIPFMIRCRAAVAWPKILDFFKAVKGKEAIDLPVGTAGFCWGAKYVTELCWDQAKADDGKRLVDCGYIAHPSNLKYPGDVEMVVLPLSVSAAEHDMQMSAENAQQTKDVLTAKTAKTKDQGVEHEFVMYDGANHGFAVRADENDKLEAEQGQKAEDQAVNWFGRWFANPPPTPE</sequence>
<comment type="caution">
    <text evidence="2">The sequence shown here is derived from an EMBL/GenBank/DDBJ whole genome shotgun (WGS) entry which is preliminary data.</text>
</comment>
<dbReference type="InterPro" id="IPR029058">
    <property type="entry name" value="AB_hydrolase_fold"/>
</dbReference>
<dbReference type="PANTHER" id="PTHR17630:SF105">
    <property type="entry name" value="DIENELACTONE HYDROLASE FAMILY PROTEIN (AFU_ORTHOLOGUE AFUA_4G08790)"/>
    <property type="match status" value="1"/>
</dbReference>
<dbReference type="GO" id="GO:0016787">
    <property type="term" value="F:hydrolase activity"/>
    <property type="evidence" value="ECO:0007669"/>
    <property type="project" value="InterPro"/>
</dbReference>
<organism evidence="2 3">
    <name type="scientific">Oleoguttula mirabilis</name>
    <dbReference type="NCBI Taxonomy" id="1507867"/>
    <lineage>
        <taxon>Eukaryota</taxon>
        <taxon>Fungi</taxon>
        <taxon>Dikarya</taxon>
        <taxon>Ascomycota</taxon>
        <taxon>Pezizomycotina</taxon>
        <taxon>Dothideomycetes</taxon>
        <taxon>Dothideomycetidae</taxon>
        <taxon>Mycosphaerellales</taxon>
        <taxon>Teratosphaeriaceae</taxon>
        <taxon>Oleoguttula</taxon>
    </lineage>
</organism>
<evidence type="ECO:0000313" key="2">
    <source>
        <dbReference type="EMBL" id="KAK4546942.1"/>
    </source>
</evidence>
<dbReference type="PANTHER" id="PTHR17630">
    <property type="entry name" value="DIENELACTONE HYDROLASE"/>
    <property type="match status" value="1"/>
</dbReference>
<feature type="domain" description="Dienelactone hydrolase" evidence="1">
    <location>
        <begin position="148"/>
        <end position="279"/>
    </location>
</feature>
<protein>
    <recommendedName>
        <fullName evidence="1">Dienelactone hydrolase domain-containing protein</fullName>
    </recommendedName>
</protein>
<gene>
    <name evidence="2" type="ORF">LTR36_001674</name>
</gene>
<dbReference type="InterPro" id="IPR002925">
    <property type="entry name" value="Dienelactn_hydro"/>
</dbReference>
<evidence type="ECO:0000259" key="1">
    <source>
        <dbReference type="Pfam" id="PF01738"/>
    </source>
</evidence>
<dbReference type="Gene3D" id="3.40.50.1820">
    <property type="entry name" value="alpha/beta hydrolase"/>
    <property type="match status" value="1"/>
</dbReference>
<keyword evidence="3" id="KW-1185">Reference proteome</keyword>
<reference evidence="2 3" key="1">
    <citation type="submission" date="2021-11" db="EMBL/GenBank/DDBJ databases">
        <title>Black yeast isolated from Biological Soil Crust.</title>
        <authorList>
            <person name="Kurbessoian T."/>
        </authorList>
    </citation>
    <scope>NUCLEOTIDE SEQUENCE [LARGE SCALE GENOMIC DNA]</scope>
    <source>
        <strain evidence="2 3">CCFEE 5522</strain>
    </source>
</reference>
<dbReference type="AlphaFoldDB" id="A0AAV9JN15"/>
<accession>A0AAV9JN15</accession>
<dbReference type="SUPFAM" id="SSF53474">
    <property type="entry name" value="alpha/beta-Hydrolases"/>
    <property type="match status" value="1"/>
</dbReference>
<proteinExistence type="predicted"/>
<dbReference type="Pfam" id="PF01738">
    <property type="entry name" value="DLH"/>
    <property type="match status" value="1"/>
</dbReference>
<name>A0AAV9JN15_9PEZI</name>